<dbReference type="EMBL" id="LSMT01000232">
    <property type="protein sequence ID" value="PFX22702.1"/>
    <property type="molecule type" value="Genomic_DNA"/>
</dbReference>
<proteinExistence type="predicted"/>
<comment type="caution">
    <text evidence="2">The sequence shown here is derived from an EMBL/GenBank/DDBJ whole genome shotgun (WGS) entry which is preliminary data.</text>
</comment>
<dbReference type="OrthoDB" id="5987548at2759"/>
<accession>A0A2B4S2G6</accession>
<organism evidence="2 3">
    <name type="scientific">Stylophora pistillata</name>
    <name type="common">Smooth cauliflower coral</name>
    <dbReference type="NCBI Taxonomy" id="50429"/>
    <lineage>
        <taxon>Eukaryota</taxon>
        <taxon>Metazoa</taxon>
        <taxon>Cnidaria</taxon>
        <taxon>Anthozoa</taxon>
        <taxon>Hexacorallia</taxon>
        <taxon>Scleractinia</taxon>
        <taxon>Astrocoeniina</taxon>
        <taxon>Pocilloporidae</taxon>
        <taxon>Stylophora</taxon>
    </lineage>
</organism>
<feature type="compositionally biased region" description="Basic and acidic residues" evidence="1">
    <location>
        <begin position="83"/>
        <end position="101"/>
    </location>
</feature>
<feature type="compositionally biased region" description="Basic residues" evidence="1">
    <location>
        <begin position="22"/>
        <end position="38"/>
    </location>
</feature>
<feature type="region of interest" description="Disordered" evidence="1">
    <location>
        <begin position="1"/>
        <end position="101"/>
    </location>
</feature>
<evidence type="ECO:0000256" key="1">
    <source>
        <dbReference type="SAM" id="MobiDB-lite"/>
    </source>
</evidence>
<reference evidence="3" key="1">
    <citation type="journal article" date="2017" name="bioRxiv">
        <title>Comparative analysis of the genomes of Stylophora pistillata and Acropora digitifera provides evidence for extensive differences between species of corals.</title>
        <authorList>
            <person name="Voolstra C.R."/>
            <person name="Li Y."/>
            <person name="Liew Y.J."/>
            <person name="Baumgarten S."/>
            <person name="Zoccola D."/>
            <person name="Flot J.-F."/>
            <person name="Tambutte S."/>
            <person name="Allemand D."/>
            <person name="Aranda M."/>
        </authorList>
    </citation>
    <scope>NUCLEOTIDE SEQUENCE [LARGE SCALE GENOMIC DNA]</scope>
</reference>
<sequence length="101" mass="11438">MVGGDKINRPKTALQKNICKLTRVKKAQKKKQQQKNKGSKQSNNQRGGALISAKKKRLIMKQIKKQEKEANAMEVVTQPQIHKKPEGKTVKENKAEKMDTS</sequence>
<dbReference type="Proteomes" id="UP000225706">
    <property type="component" value="Unassembled WGS sequence"/>
</dbReference>
<evidence type="ECO:0000313" key="3">
    <source>
        <dbReference type="Proteomes" id="UP000225706"/>
    </source>
</evidence>
<dbReference type="AlphaFoldDB" id="A0A2B4S2G6"/>
<evidence type="ECO:0000313" key="2">
    <source>
        <dbReference type="EMBL" id="PFX22702.1"/>
    </source>
</evidence>
<keyword evidence="3" id="KW-1185">Reference proteome</keyword>
<protein>
    <submittedName>
        <fullName evidence="2">Uncharacterized protein</fullName>
    </submittedName>
</protein>
<gene>
    <name evidence="2" type="ORF">AWC38_SpisGene12764</name>
</gene>
<feature type="compositionally biased region" description="Basic residues" evidence="1">
    <location>
        <begin position="53"/>
        <end position="63"/>
    </location>
</feature>
<name>A0A2B4S2G6_STYPI</name>